<dbReference type="Proteomes" id="UP000298781">
    <property type="component" value="Chromosome"/>
</dbReference>
<keyword evidence="3" id="KW-1185">Reference proteome</keyword>
<dbReference type="OrthoDB" id="32523at2"/>
<accession>A0A4D7ATL5</accession>
<reference evidence="2 3" key="1">
    <citation type="submission" date="2019-04" db="EMBL/GenBank/DDBJ databases">
        <title>Phreatobacter aquaticus sp. nov.</title>
        <authorList>
            <person name="Choi A."/>
        </authorList>
    </citation>
    <scope>NUCLEOTIDE SEQUENCE [LARGE SCALE GENOMIC DNA]</scope>
    <source>
        <strain evidence="2 3">KCTC 52518</strain>
    </source>
</reference>
<evidence type="ECO:0000313" key="3">
    <source>
        <dbReference type="Proteomes" id="UP000298781"/>
    </source>
</evidence>
<dbReference type="InterPro" id="IPR039422">
    <property type="entry name" value="MarR/SlyA-like"/>
</dbReference>
<dbReference type="AlphaFoldDB" id="A0A4D7ATL5"/>
<dbReference type="EMBL" id="CP039690">
    <property type="protein sequence ID" value="QCI62925.1"/>
    <property type="molecule type" value="Genomic_DNA"/>
</dbReference>
<dbReference type="PANTHER" id="PTHR33164:SF43">
    <property type="entry name" value="HTH-TYPE TRANSCRIPTIONAL REPRESSOR YETL"/>
    <property type="match status" value="1"/>
</dbReference>
<evidence type="ECO:0000313" key="2">
    <source>
        <dbReference type="EMBL" id="QCI62925.1"/>
    </source>
</evidence>
<dbReference type="InterPro" id="IPR000835">
    <property type="entry name" value="HTH_MarR-typ"/>
</dbReference>
<dbReference type="PANTHER" id="PTHR33164">
    <property type="entry name" value="TRANSCRIPTIONAL REGULATOR, MARR FAMILY"/>
    <property type="match status" value="1"/>
</dbReference>
<gene>
    <name evidence="2" type="ORF">E8M01_00890</name>
</gene>
<organism evidence="2 3">
    <name type="scientific">Phreatobacter stygius</name>
    <dbReference type="NCBI Taxonomy" id="1940610"/>
    <lineage>
        <taxon>Bacteria</taxon>
        <taxon>Pseudomonadati</taxon>
        <taxon>Pseudomonadota</taxon>
        <taxon>Alphaproteobacteria</taxon>
        <taxon>Hyphomicrobiales</taxon>
        <taxon>Phreatobacteraceae</taxon>
        <taxon>Phreatobacter</taxon>
    </lineage>
</organism>
<dbReference type="Gene3D" id="1.10.10.10">
    <property type="entry name" value="Winged helix-like DNA-binding domain superfamily/Winged helix DNA-binding domain"/>
    <property type="match status" value="1"/>
</dbReference>
<dbReference type="InterPro" id="IPR036390">
    <property type="entry name" value="WH_DNA-bd_sf"/>
</dbReference>
<dbReference type="GO" id="GO:0003700">
    <property type="term" value="F:DNA-binding transcription factor activity"/>
    <property type="evidence" value="ECO:0007669"/>
    <property type="project" value="InterPro"/>
</dbReference>
<feature type="domain" description="HTH marR-type" evidence="1">
    <location>
        <begin position="5"/>
        <end position="148"/>
    </location>
</feature>
<dbReference type="InterPro" id="IPR036388">
    <property type="entry name" value="WH-like_DNA-bd_sf"/>
</dbReference>
<dbReference type="Pfam" id="PF12802">
    <property type="entry name" value="MarR_2"/>
    <property type="match status" value="1"/>
</dbReference>
<name>A0A4D7ATL5_9HYPH</name>
<proteinExistence type="predicted"/>
<sequence length="151" mass="16253">MTTVPTTATDLAFRVFNEIGIISQLSTTAFERAMPDGMTLAQFTVLNHFVRLGGRRRPSDLARAFQLTKATMSSTLQRLEAKALVVIAADASDGRGRLVEITGAGRAMHADCIQRLGPMLVALVAAIGEAPFAAAIDPLVRLRQELDGMRD</sequence>
<dbReference type="GO" id="GO:0006950">
    <property type="term" value="P:response to stress"/>
    <property type="evidence" value="ECO:0007669"/>
    <property type="project" value="TreeGrafter"/>
</dbReference>
<protein>
    <submittedName>
        <fullName evidence="2">MarR family transcriptional regulator</fullName>
    </submittedName>
</protein>
<evidence type="ECO:0000259" key="1">
    <source>
        <dbReference type="PROSITE" id="PS50995"/>
    </source>
</evidence>
<dbReference type="RefSeq" id="WP_136958388.1">
    <property type="nucleotide sequence ID" value="NZ_CP039690.1"/>
</dbReference>
<dbReference type="PROSITE" id="PS50995">
    <property type="entry name" value="HTH_MARR_2"/>
    <property type="match status" value="1"/>
</dbReference>
<dbReference type="SMART" id="SM00347">
    <property type="entry name" value="HTH_MARR"/>
    <property type="match status" value="1"/>
</dbReference>
<dbReference type="KEGG" id="pstg:E8M01_00890"/>
<dbReference type="SUPFAM" id="SSF46785">
    <property type="entry name" value="Winged helix' DNA-binding domain"/>
    <property type="match status" value="1"/>
</dbReference>